<gene>
    <name evidence="2" type="ORF">PPERSA_05320</name>
</gene>
<keyword evidence="3" id="KW-1185">Reference proteome</keyword>
<keyword evidence="1" id="KW-0732">Signal</keyword>
<accession>A0A0V0R6Z1</accession>
<evidence type="ECO:0000313" key="3">
    <source>
        <dbReference type="Proteomes" id="UP000054937"/>
    </source>
</evidence>
<evidence type="ECO:0000313" key="2">
    <source>
        <dbReference type="EMBL" id="KRX09928.1"/>
    </source>
</evidence>
<feature type="signal peptide" evidence="1">
    <location>
        <begin position="1"/>
        <end position="21"/>
    </location>
</feature>
<dbReference type="InParanoid" id="A0A0V0R6Z1"/>
<protein>
    <recommendedName>
        <fullName evidence="4">Transmembrane protein</fullName>
    </recommendedName>
</protein>
<evidence type="ECO:0008006" key="4">
    <source>
        <dbReference type="Google" id="ProtNLM"/>
    </source>
</evidence>
<proteinExistence type="predicted"/>
<comment type="caution">
    <text evidence="2">The sequence shown here is derived from an EMBL/GenBank/DDBJ whole genome shotgun (WGS) entry which is preliminary data.</text>
</comment>
<dbReference type="AlphaFoldDB" id="A0A0V0R6Z1"/>
<organism evidence="2 3">
    <name type="scientific">Pseudocohnilembus persalinus</name>
    <name type="common">Ciliate</name>
    <dbReference type="NCBI Taxonomy" id="266149"/>
    <lineage>
        <taxon>Eukaryota</taxon>
        <taxon>Sar</taxon>
        <taxon>Alveolata</taxon>
        <taxon>Ciliophora</taxon>
        <taxon>Intramacronucleata</taxon>
        <taxon>Oligohymenophorea</taxon>
        <taxon>Scuticociliatia</taxon>
        <taxon>Philasterida</taxon>
        <taxon>Pseudocohnilembidae</taxon>
        <taxon>Pseudocohnilembus</taxon>
    </lineage>
</organism>
<reference evidence="2 3" key="1">
    <citation type="journal article" date="2015" name="Sci. Rep.">
        <title>Genome of the facultative scuticociliatosis pathogen Pseudocohnilembus persalinus provides insight into its virulence through horizontal gene transfer.</title>
        <authorList>
            <person name="Xiong J."/>
            <person name="Wang G."/>
            <person name="Cheng J."/>
            <person name="Tian M."/>
            <person name="Pan X."/>
            <person name="Warren A."/>
            <person name="Jiang C."/>
            <person name="Yuan D."/>
            <person name="Miao W."/>
        </authorList>
    </citation>
    <scope>NUCLEOTIDE SEQUENCE [LARGE SCALE GENOMIC DNA]</scope>
    <source>
        <strain evidence="2">36N120E</strain>
    </source>
</reference>
<evidence type="ECO:0000256" key="1">
    <source>
        <dbReference type="SAM" id="SignalP"/>
    </source>
</evidence>
<sequence>MVKNTSLLIIPLLILLQQTNAVTTNDYQNCFAQVPYPGQCNFSAAQTDCSDWENAWSSQQSHWIWDSDTIQSFQKCIQGYLENNDSSECLEYYEQQLDCGMSGQSNEIIDENNQGGNKGNFNQIIRFALVALFLVLAVIV</sequence>
<feature type="chain" id="PRO_5006867717" description="Transmembrane protein" evidence="1">
    <location>
        <begin position="22"/>
        <end position="140"/>
    </location>
</feature>
<name>A0A0V0R6Z1_PSEPJ</name>
<dbReference type="EMBL" id="LDAU01000042">
    <property type="protein sequence ID" value="KRX09928.1"/>
    <property type="molecule type" value="Genomic_DNA"/>
</dbReference>
<dbReference type="Proteomes" id="UP000054937">
    <property type="component" value="Unassembled WGS sequence"/>
</dbReference>